<feature type="domain" description="Cux N-terminal" evidence="14">
    <location>
        <begin position="35"/>
        <end position="124"/>
    </location>
</feature>
<evidence type="ECO:0000259" key="14">
    <source>
        <dbReference type="Pfam" id="PF25398"/>
    </source>
</evidence>
<keyword evidence="6 12" id="KW-1133">Transmembrane helix</keyword>
<feature type="compositionally biased region" description="Basic and acidic residues" evidence="11">
    <location>
        <begin position="47"/>
        <end position="65"/>
    </location>
</feature>
<feature type="region of interest" description="Disordered" evidence="11">
    <location>
        <begin position="43"/>
        <end position="65"/>
    </location>
</feature>
<dbReference type="RefSeq" id="XP_013416521.1">
    <property type="nucleotide sequence ID" value="XM_013561067.1"/>
</dbReference>
<keyword evidence="7" id="KW-0333">Golgi apparatus</keyword>
<dbReference type="GO" id="GO:0000981">
    <property type="term" value="F:DNA-binding transcription factor activity, RNA polymerase II-specific"/>
    <property type="evidence" value="ECO:0007669"/>
    <property type="project" value="TreeGrafter"/>
</dbReference>
<dbReference type="PANTHER" id="PTHR14043:SF2">
    <property type="entry name" value="HOMEOBOX PROTEIN CUT"/>
    <property type="match status" value="1"/>
</dbReference>
<feature type="coiled-coil region" evidence="10">
    <location>
        <begin position="440"/>
        <end position="474"/>
    </location>
</feature>
<protein>
    <recommendedName>
        <fullName evidence="3">Protein CASP</fullName>
    </recommendedName>
</protein>
<dbReference type="GO" id="GO:0000139">
    <property type="term" value="C:Golgi membrane"/>
    <property type="evidence" value="ECO:0007669"/>
    <property type="project" value="UniProtKB-SubCell"/>
</dbReference>
<evidence type="ECO:0000256" key="9">
    <source>
        <dbReference type="ARBA" id="ARBA00023136"/>
    </source>
</evidence>
<dbReference type="PANTHER" id="PTHR14043">
    <property type="entry name" value="CCAAT DISPLACEMENT PROTEIN-RELATED"/>
    <property type="match status" value="1"/>
</dbReference>
<dbReference type="Proteomes" id="UP000085678">
    <property type="component" value="Unplaced"/>
</dbReference>
<dbReference type="GO" id="GO:0000977">
    <property type="term" value="F:RNA polymerase II transcription regulatory region sequence-specific DNA binding"/>
    <property type="evidence" value="ECO:0007669"/>
    <property type="project" value="TreeGrafter"/>
</dbReference>
<evidence type="ECO:0000256" key="8">
    <source>
        <dbReference type="ARBA" id="ARBA00023054"/>
    </source>
</evidence>
<feature type="transmembrane region" description="Helical" evidence="12">
    <location>
        <begin position="635"/>
        <end position="656"/>
    </location>
</feature>
<dbReference type="InterPro" id="IPR057476">
    <property type="entry name" value="Cux_N"/>
</dbReference>
<name>A0A1S3K2N5_LINAN</name>
<reference evidence="16" key="1">
    <citation type="submission" date="2025-08" db="UniProtKB">
        <authorList>
            <consortium name="RefSeq"/>
        </authorList>
    </citation>
    <scope>IDENTIFICATION</scope>
    <source>
        <tissue evidence="16">Gonads</tissue>
    </source>
</reference>
<proteinExistence type="inferred from homology"/>
<dbReference type="GeneID" id="106178062"/>
<dbReference type="InterPro" id="IPR012955">
    <property type="entry name" value="CASP_C"/>
</dbReference>
<dbReference type="AlphaFoldDB" id="A0A1S3K2N5"/>
<dbReference type="Pfam" id="PF25398">
    <property type="entry name" value="CUX1_N"/>
    <property type="match status" value="1"/>
</dbReference>
<dbReference type="GO" id="GO:0006891">
    <property type="term" value="P:intra-Golgi vesicle-mediated transport"/>
    <property type="evidence" value="ECO:0007669"/>
    <property type="project" value="InterPro"/>
</dbReference>
<evidence type="ECO:0000259" key="13">
    <source>
        <dbReference type="Pfam" id="PF08172"/>
    </source>
</evidence>
<keyword evidence="8 10" id="KW-0175">Coiled coil</keyword>
<dbReference type="OrthoDB" id="10257567at2759"/>
<keyword evidence="5 12" id="KW-0812">Transmembrane</keyword>
<sequence>MISDGHLGNTLLTSGLSKSGKYRFIGKFSGKICRKKDLDTSATDLASRQDESDASRKRLVEQSRDFKKNTPEDIRKVVAPLLKSFQGEIDALSKRSKAAEAAFLSVYKKLIDIPDPVQVLEHALLLQKRAHKAQDLEIENKQLRETLDEYNHEFAEVKNQEVTIKQLKEKLKEHEEKVESTAQARAKEKERELQRLFAEKERQLQETQMDVARKLGEAEHKVSTLQSALDNSQSELFDLKSKYDETTTAKSDETEMVMADLERANERAAAAERMTEKLKKQLDSATQNLQHAEQMQQAPDMEQAIDILKRSSLEVELAAKEKEISQLVEDVQRLQNNLTKLRDSTSTQIAKLEEELSAKNRAFKTLEEKMKSQEDYEEIKRELGILKSIEFSNMGEESAASSGEQAKPKSLEMLLLEKNRALQTENTQMKMAANDLTGRYSQLQDQYNEAVTTVQEQKQLISQLEEDLRKVNALSSMFRGEGEGEPSQHSNIEAVAEAVKDSFIDTANPALAGAADSLLPIIQSQRERFRLRAQELEAENLSQQKQIQLVQNEMDKLRSDNVKLYEKIKFLQSYPHKGSGAADDGTESRYSSQYEERLDPFSSFSRKEKARKYRNLKPHDKITLSLGRMIMGNKIARGVTFFYLLILHCLVFLVLYKLAYTQTLNRDTSFECHQKFAEHMRHVHGEKF</sequence>
<evidence type="ECO:0000313" key="15">
    <source>
        <dbReference type="Proteomes" id="UP000085678"/>
    </source>
</evidence>
<comment type="subcellular location">
    <subcellularLocation>
        <location evidence="1">Golgi apparatus membrane</location>
        <topology evidence="1">Single-pass type IV membrane protein</topology>
    </subcellularLocation>
</comment>
<gene>
    <name evidence="16" type="primary">LOC106178062</name>
</gene>
<evidence type="ECO:0000256" key="1">
    <source>
        <dbReference type="ARBA" id="ARBA00004409"/>
    </source>
</evidence>
<keyword evidence="9 12" id="KW-0472">Membrane</keyword>
<dbReference type="Pfam" id="PF08172">
    <property type="entry name" value="CASP_C"/>
    <property type="match status" value="1"/>
</dbReference>
<evidence type="ECO:0000256" key="7">
    <source>
        <dbReference type="ARBA" id="ARBA00023034"/>
    </source>
</evidence>
<evidence type="ECO:0000313" key="16">
    <source>
        <dbReference type="RefSeq" id="XP_013416521.1"/>
    </source>
</evidence>
<evidence type="ECO:0000256" key="2">
    <source>
        <dbReference type="ARBA" id="ARBA00006415"/>
    </source>
</evidence>
<evidence type="ECO:0000256" key="12">
    <source>
        <dbReference type="SAM" id="Phobius"/>
    </source>
</evidence>
<comment type="similarity">
    <text evidence="2">Belongs to the CASP family.</text>
</comment>
<keyword evidence="15" id="KW-1185">Reference proteome</keyword>
<organism evidence="15 16">
    <name type="scientific">Lingula anatina</name>
    <name type="common">Brachiopod</name>
    <name type="synonym">Lingula unguis</name>
    <dbReference type="NCBI Taxonomy" id="7574"/>
    <lineage>
        <taxon>Eukaryota</taxon>
        <taxon>Metazoa</taxon>
        <taxon>Spiralia</taxon>
        <taxon>Lophotrochozoa</taxon>
        <taxon>Brachiopoda</taxon>
        <taxon>Linguliformea</taxon>
        <taxon>Lingulata</taxon>
        <taxon>Lingulida</taxon>
        <taxon>Linguloidea</taxon>
        <taxon>Lingulidae</taxon>
        <taxon>Lingula</taxon>
    </lineage>
</organism>
<feature type="coiled-coil region" evidence="10">
    <location>
        <begin position="526"/>
        <end position="567"/>
    </location>
</feature>
<keyword evidence="4" id="KW-0813">Transport</keyword>
<evidence type="ECO:0000256" key="3">
    <source>
        <dbReference type="ARBA" id="ARBA00018691"/>
    </source>
</evidence>
<evidence type="ECO:0000256" key="6">
    <source>
        <dbReference type="ARBA" id="ARBA00022989"/>
    </source>
</evidence>
<dbReference type="GO" id="GO:0005634">
    <property type="term" value="C:nucleus"/>
    <property type="evidence" value="ECO:0007669"/>
    <property type="project" value="TreeGrafter"/>
</dbReference>
<evidence type="ECO:0000256" key="5">
    <source>
        <dbReference type="ARBA" id="ARBA00022692"/>
    </source>
</evidence>
<evidence type="ECO:0000256" key="4">
    <source>
        <dbReference type="ARBA" id="ARBA00022448"/>
    </source>
</evidence>
<evidence type="ECO:0000256" key="10">
    <source>
        <dbReference type="SAM" id="Coils"/>
    </source>
</evidence>
<feature type="coiled-coil region" evidence="10">
    <location>
        <begin position="126"/>
        <end position="235"/>
    </location>
</feature>
<evidence type="ECO:0000256" key="11">
    <source>
        <dbReference type="SAM" id="MobiDB-lite"/>
    </source>
</evidence>
<accession>A0A1S3K2N5</accession>
<feature type="coiled-coil region" evidence="10">
    <location>
        <begin position="261"/>
        <end position="369"/>
    </location>
</feature>
<feature type="domain" description="CASP C-terminal" evidence="13">
    <location>
        <begin position="442"/>
        <end position="659"/>
    </location>
</feature>